<dbReference type="HOGENOM" id="CLU_1888958_0_0_1"/>
<sequence>MGDAEDGTTRLWLSLPPVDPLDVDSEAAAIAFSRCLSSTSLSHFNFFNGKIGISARRFIDDGIDRVIDDGIDRVIYDGQRLHQPSITTVVTSYTTYGGQPKIGDPTSAMFSDICKMTQGHPLTYAKTLPTVSPDI</sequence>
<protein>
    <submittedName>
        <fullName evidence="1">Uncharacterized protein</fullName>
    </submittedName>
</protein>
<name>J3MVL4_ORYBR</name>
<proteinExistence type="predicted"/>
<evidence type="ECO:0000313" key="1">
    <source>
        <dbReference type="EnsemblPlants" id="OB09G10420.1"/>
    </source>
</evidence>
<evidence type="ECO:0000313" key="2">
    <source>
        <dbReference type="Proteomes" id="UP000006038"/>
    </source>
</evidence>
<dbReference type="AlphaFoldDB" id="J3MVL4"/>
<reference evidence="1" key="1">
    <citation type="journal article" date="2013" name="Nat. Commun.">
        <title>Whole-genome sequencing of Oryza brachyantha reveals mechanisms underlying Oryza genome evolution.</title>
        <authorList>
            <person name="Chen J."/>
            <person name="Huang Q."/>
            <person name="Gao D."/>
            <person name="Wang J."/>
            <person name="Lang Y."/>
            <person name="Liu T."/>
            <person name="Li B."/>
            <person name="Bai Z."/>
            <person name="Luis Goicoechea J."/>
            <person name="Liang C."/>
            <person name="Chen C."/>
            <person name="Zhang W."/>
            <person name="Sun S."/>
            <person name="Liao Y."/>
            <person name="Zhang X."/>
            <person name="Yang L."/>
            <person name="Song C."/>
            <person name="Wang M."/>
            <person name="Shi J."/>
            <person name="Liu G."/>
            <person name="Liu J."/>
            <person name="Zhou H."/>
            <person name="Zhou W."/>
            <person name="Yu Q."/>
            <person name="An N."/>
            <person name="Chen Y."/>
            <person name="Cai Q."/>
            <person name="Wang B."/>
            <person name="Liu B."/>
            <person name="Min J."/>
            <person name="Huang Y."/>
            <person name="Wu H."/>
            <person name="Li Z."/>
            <person name="Zhang Y."/>
            <person name="Yin Y."/>
            <person name="Song W."/>
            <person name="Jiang J."/>
            <person name="Jackson S.A."/>
            <person name="Wing R.A."/>
            <person name="Wang J."/>
            <person name="Chen M."/>
        </authorList>
    </citation>
    <scope>NUCLEOTIDE SEQUENCE [LARGE SCALE GENOMIC DNA]</scope>
    <source>
        <strain evidence="1">cv. IRGC 101232</strain>
    </source>
</reference>
<dbReference type="Proteomes" id="UP000006038">
    <property type="component" value="Chromosome 9"/>
</dbReference>
<accession>J3MVL4</accession>
<keyword evidence="2" id="KW-1185">Reference proteome</keyword>
<organism evidence="1">
    <name type="scientific">Oryza brachyantha</name>
    <name type="common">malo sina</name>
    <dbReference type="NCBI Taxonomy" id="4533"/>
    <lineage>
        <taxon>Eukaryota</taxon>
        <taxon>Viridiplantae</taxon>
        <taxon>Streptophyta</taxon>
        <taxon>Embryophyta</taxon>
        <taxon>Tracheophyta</taxon>
        <taxon>Spermatophyta</taxon>
        <taxon>Magnoliopsida</taxon>
        <taxon>Liliopsida</taxon>
        <taxon>Poales</taxon>
        <taxon>Poaceae</taxon>
        <taxon>BOP clade</taxon>
        <taxon>Oryzoideae</taxon>
        <taxon>Oryzeae</taxon>
        <taxon>Oryzinae</taxon>
        <taxon>Oryza</taxon>
    </lineage>
</organism>
<dbReference type="EnsemblPlants" id="OB09G10420.1">
    <property type="protein sequence ID" value="OB09G10420.1"/>
    <property type="gene ID" value="OB09G10420"/>
</dbReference>
<reference evidence="1" key="2">
    <citation type="submission" date="2013-04" db="UniProtKB">
        <authorList>
            <consortium name="EnsemblPlants"/>
        </authorList>
    </citation>
    <scope>IDENTIFICATION</scope>
</reference>
<dbReference type="Gramene" id="OB09G10420.1">
    <property type="protein sequence ID" value="OB09G10420.1"/>
    <property type="gene ID" value="OB09G10420"/>
</dbReference>